<accession>A0A8H6K3M4</accession>
<organism evidence="1 2">
    <name type="scientific">Colletotrichum musicola</name>
    <dbReference type="NCBI Taxonomy" id="2175873"/>
    <lineage>
        <taxon>Eukaryota</taxon>
        <taxon>Fungi</taxon>
        <taxon>Dikarya</taxon>
        <taxon>Ascomycota</taxon>
        <taxon>Pezizomycotina</taxon>
        <taxon>Sordariomycetes</taxon>
        <taxon>Hypocreomycetidae</taxon>
        <taxon>Glomerellales</taxon>
        <taxon>Glomerellaceae</taxon>
        <taxon>Colletotrichum</taxon>
        <taxon>Colletotrichum orchidearum species complex</taxon>
    </lineage>
</organism>
<dbReference type="EMBL" id="WIGM01000478">
    <property type="protein sequence ID" value="KAF6824125.1"/>
    <property type="molecule type" value="Genomic_DNA"/>
</dbReference>
<keyword evidence="2" id="KW-1185">Reference proteome</keyword>
<evidence type="ECO:0000313" key="1">
    <source>
        <dbReference type="EMBL" id="KAF6824125.1"/>
    </source>
</evidence>
<dbReference type="Proteomes" id="UP000639643">
    <property type="component" value="Unassembled WGS sequence"/>
</dbReference>
<proteinExistence type="predicted"/>
<gene>
    <name evidence="1" type="ORF">CMUS01_10395</name>
</gene>
<reference evidence="1" key="1">
    <citation type="journal article" date="2020" name="Phytopathology">
        <title>Genome Sequence Resources of Colletotrichum truncatum, C. plurivorum, C. musicola, and C. sojae: Four Species Pathogenic to Soybean (Glycine max).</title>
        <authorList>
            <person name="Rogerio F."/>
            <person name="Boufleur T.R."/>
            <person name="Ciampi-Guillardi M."/>
            <person name="Sukno S.A."/>
            <person name="Thon M.R."/>
            <person name="Massola Junior N.S."/>
            <person name="Baroncelli R."/>
        </authorList>
    </citation>
    <scope>NUCLEOTIDE SEQUENCE</scope>
    <source>
        <strain evidence="1">LFN0074</strain>
    </source>
</reference>
<comment type="caution">
    <text evidence="1">The sequence shown here is derived from an EMBL/GenBank/DDBJ whole genome shotgun (WGS) entry which is preliminary data.</text>
</comment>
<name>A0A8H6K3M4_9PEZI</name>
<protein>
    <submittedName>
        <fullName evidence="1">Uncharacterized protein</fullName>
    </submittedName>
</protein>
<evidence type="ECO:0000313" key="2">
    <source>
        <dbReference type="Proteomes" id="UP000639643"/>
    </source>
</evidence>
<dbReference type="AlphaFoldDB" id="A0A8H6K3M4"/>
<sequence>MDDKLTQLSLNDPLLAVLIRRLLTFSHLATSEITGYQLEILPSIRANKNPKSIAPHEMKRPVPTVAAKPRLLMGPHAIEGFSPNHQLTAGRRVLEAS</sequence>